<reference evidence="2" key="1">
    <citation type="submission" date="2019-12" db="EMBL/GenBank/DDBJ databases">
        <title>Genome sequencing and annotation of Brassica cretica.</title>
        <authorList>
            <person name="Studholme D.J."/>
            <person name="Sarris P.F."/>
        </authorList>
    </citation>
    <scope>NUCLEOTIDE SEQUENCE</scope>
    <source>
        <strain evidence="2">PFS-102/07</strain>
        <tissue evidence="2">Leaf</tissue>
    </source>
</reference>
<dbReference type="EMBL" id="QGKY02000094">
    <property type="protein sequence ID" value="KAF2605151.1"/>
    <property type="molecule type" value="Genomic_DNA"/>
</dbReference>
<feature type="transmembrane region" description="Helical" evidence="1">
    <location>
        <begin position="77"/>
        <end position="100"/>
    </location>
</feature>
<proteinExistence type="predicted"/>
<sequence length="136" mass="15082">MAASAKLRGENVIRESEYEASLVVFIVCLLSGFSNGVSGICSGCSSDSLVPRWLLVKQHKEVGVLSLPMKVSLEEGVLVSGAGLFSLWSFVQGVLVMAWYRERRVQVHLVLCCCVGHFFVYFLLCLVGSWQECRQF</sequence>
<comment type="caution">
    <text evidence="2">The sequence shown here is derived from an EMBL/GenBank/DDBJ whole genome shotgun (WGS) entry which is preliminary data.</text>
</comment>
<feature type="transmembrane region" description="Helical" evidence="1">
    <location>
        <begin position="20"/>
        <end position="40"/>
    </location>
</feature>
<evidence type="ECO:0000313" key="2">
    <source>
        <dbReference type="EMBL" id="KAF2605151.1"/>
    </source>
</evidence>
<evidence type="ECO:0000256" key="1">
    <source>
        <dbReference type="SAM" id="Phobius"/>
    </source>
</evidence>
<name>A0A8S9LGJ9_BRACR</name>
<organism evidence="2">
    <name type="scientific">Brassica cretica</name>
    <name type="common">Mustard</name>
    <dbReference type="NCBI Taxonomy" id="69181"/>
    <lineage>
        <taxon>Eukaryota</taxon>
        <taxon>Viridiplantae</taxon>
        <taxon>Streptophyta</taxon>
        <taxon>Embryophyta</taxon>
        <taxon>Tracheophyta</taxon>
        <taxon>Spermatophyta</taxon>
        <taxon>Magnoliopsida</taxon>
        <taxon>eudicotyledons</taxon>
        <taxon>Gunneridae</taxon>
        <taxon>Pentapetalae</taxon>
        <taxon>rosids</taxon>
        <taxon>malvids</taxon>
        <taxon>Brassicales</taxon>
        <taxon>Brassicaceae</taxon>
        <taxon>Brassiceae</taxon>
        <taxon>Brassica</taxon>
    </lineage>
</organism>
<dbReference type="AlphaFoldDB" id="A0A8S9LGJ9"/>
<keyword evidence="1" id="KW-0472">Membrane</keyword>
<accession>A0A8S9LGJ9</accession>
<gene>
    <name evidence="2" type="ORF">F2Q70_00028711</name>
</gene>
<keyword evidence="1" id="KW-1133">Transmembrane helix</keyword>
<protein>
    <submittedName>
        <fullName evidence="2">Uncharacterized protein</fullName>
    </submittedName>
</protein>
<feature type="transmembrane region" description="Helical" evidence="1">
    <location>
        <begin position="107"/>
        <end position="130"/>
    </location>
</feature>
<keyword evidence="1" id="KW-0812">Transmembrane</keyword>